<dbReference type="GO" id="GO:0006508">
    <property type="term" value="P:proteolysis"/>
    <property type="evidence" value="ECO:0007669"/>
    <property type="project" value="InterPro"/>
</dbReference>
<dbReference type="PANTHER" id="PTHR10443:SF12">
    <property type="entry name" value="DIPEPTIDASE"/>
    <property type="match status" value="1"/>
</dbReference>
<dbReference type="Proteomes" id="UP000197153">
    <property type="component" value="Chromosome 3"/>
</dbReference>
<dbReference type="EMBL" id="CP022112">
    <property type="protein sequence ID" value="ASG24630.1"/>
    <property type="molecule type" value="Genomic_DNA"/>
</dbReference>
<organism evidence="1 2">
    <name type="scientific">Nitrospirillum viridazoti CBAmc</name>
    <dbReference type="NCBI Taxonomy" id="1441467"/>
    <lineage>
        <taxon>Bacteria</taxon>
        <taxon>Pseudomonadati</taxon>
        <taxon>Pseudomonadota</taxon>
        <taxon>Alphaproteobacteria</taxon>
        <taxon>Rhodospirillales</taxon>
        <taxon>Azospirillaceae</taxon>
        <taxon>Nitrospirillum</taxon>
        <taxon>Nitrospirillum viridazoti</taxon>
    </lineage>
</organism>
<name>A0A248K1E3_9PROT</name>
<keyword evidence="2" id="KW-1185">Reference proteome</keyword>
<dbReference type="Gene3D" id="3.20.20.140">
    <property type="entry name" value="Metal-dependent hydrolases"/>
    <property type="match status" value="1"/>
</dbReference>
<evidence type="ECO:0000313" key="1">
    <source>
        <dbReference type="EMBL" id="ASG24630.1"/>
    </source>
</evidence>
<dbReference type="InterPro" id="IPR032466">
    <property type="entry name" value="Metal_Hydrolase"/>
</dbReference>
<dbReference type="PROSITE" id="PS51318">
    <property type="entry name" value="TAT"/>
    <property type="match status" value="1"/>
</dbReference>
<dbReference type="SUPFAM" id="SSF51556">
    <property type="entry name" value="Metallo-dependent hydrolases"/>
    <property type="match status" value="1"/>
</dbReference>
<dbReference type="PROSITE" id="PS51365">
    <property type="entry name" value="RENAL_DIPEPTIDASE_2"/>
    <property type="match status" value="1"/>
</dbReference>
<gene>
    <name evidence="1" type="ORF">Y958_27655</name>
</gene>
<evidence type="ECO:0000313" key="2">
    <source>
        <dbReference type="Proteomes" id="UP000197153"/>
    </source>
</evidence>
<dbReference type="AlphaFoldDB" id="A0A248K1E3"/>
<dbReference type="InterPro" id="IPR006311">
    <property type="entry name" value="TAT_signal"/>
</dbReference>
<proteinExistence type="predicted"/>
<accession>A0A248K1E3</accession>
<protein>
    <submittedName>
        <fullName evidence="1">Peptidase M19</fullName>
    </submittedName>
</protein>
<dbReference type="KEGG" id="nao:Y958_27655"/>
<dbReference type="GO" id="GO:0070573">
    <property type="term" value="F:metallodipeptidase activity"/>
    <property type="evidence" value="ECO:0007669"/>
    <property type="project" value="InterPro"/>
</dbReference>
<reference evidence="1 2" key="1">
    <citation type="submission" date="2017-06" db="EMBL/GenBank/DDBJ databases">
        <title>Complete genome sequence of Nitrospirillum amazonense strain CBAmC, an endophytic nitrogen-fixing and plant growth-promoting bacterium, isolated from sugarcane.</title>
        <authorList>
            <person name="Schwab S."/>
            <person name="dos Santos Teixeira K.R."/>
            <person name="Simoes Araujo J.L."/>
            <person name="Soares Vidal M."/>
            <person name="Borges de Freitas H.R."/>
            <person name="Rivello Crivelaro A.L."/>
            <person name="Bueno de Camargo Nunes A."/>
            <person name="dos Santos C.M."/>
            <person name="Palmeira da Silva Rosa D."/>
            <person name="da Silva Padilha D."/>
            <person name="da Silva E."/>
            <person name="Araujo Terra L."/>
            <person name="Soares Mendes V."/>
            <person name="Farinelli L."/>
            <person name="Magalhaes Cruz L."/>
            <person name="Baldani J.I."/>
        </authorList>
    </citation>
    <scope>NUCLEOTIDE SEQUENCE [LARGE SCALE GENOMIC DNA]</scope>
    <source>
        <strain evidence="1 2">CBAmC</strain>
    </source>
</reference>
<dbReference type="InterPro" id="IPR008257">
    <property type="entry name" value="Pept_M19"/>
</dbReference>
<sequence length="405" mass="42711">MTMMDRRAVLAGAMASLGGGLAAGPVLARSRAPDASAGPPAGKPVAETSLRAPVINFLGGFSNPNIEVDAALDPQSAAARLPDTPQAKVDARALADVRQSGLTAVNLTLGYVSGPMDPFEFTVRDIGRWDRLIRQHPGALCKVHTAADIVAAQAQGQLGVIYGFQNAVQLGGDLDRVELFADLGVRIIQLTYNPANPLGAGSMAPNTGLTDFGRQAVERLQAARVMVDLSHSGEKTCLDALAVAKGPITISHTGCRAVCDLPRNKTDAELRGVAQGGGVVGIYFMPFLTPDGHAKAEDVVRHIEHALDVCGEDHVAIGTDGDVTGIDDLDRYRAVLREEIQRRRAAGISATGESEDTYPFVVDLRGPGQFAHLADLLSKRGHKAARIDKILGGNVLRFARDVWGA</sequence>
<dbReference type="Pfam" id="PF01244">
    <property type="entry name" value="Peptidase_M19"/>
    <property type="match status" value="1"/>
</dbReference>
<dbReference type="PANTHER" id="PTHR10443">
    <property type="entry name" value="MICROSOMAL DIPEPTIDASE"/>
    <property type="match status" value="1"/>
</dbReference>